<dbReference type="PROSITE" id="PS50088">
    <property type="entry name" value="ANK_REPEAT"/>
    <property type="match status" value="2"/>
</dbReference>
<keyword evidence="7" id="KW-0528">Neurotoxin</keyword>
<dbReference type="AlphaFoldDB" id="A0A8X6X958"/>
<name>A0A8X6X958_9ARAC</name>
<dbReference type="GO" id="GO:0005576">
    <property type="term" value="C:extracellular region"/>
    <property type="evidence" value="ECO:0007669"/>
    <property type="project" value="UniProtKB-SubCell"/>
</dbReference>
<dbReference type="CDD" id="cd01177">
    <property type="entry name" value="IPT_NFkappaB"/>
    <property type="match status" value="1"/>
</dbReference>
<comment type="subcellular location">
    <subcellularLocation>
        <location evidence="2">Secreted</location>
    </subcellularLocation>
    <subcellularLocation>
        <location evidence="1">Target cell membrane</location>
    </subcellularLocation>
</comment>
<keyword evidence="3" id="KW-0268">Exocytosis</keyword>
<dbReference type="PRINTS" id="PR00057">
    <property type="entry name" value="NFKBTNSCPFCT"/>
</dbReference>
<dbReference type="Gene3D" id="1.25.40.20">
    <property type="entry name" value="Ankyrin repeat-containing domain"/>
    <property type="match status" value="2"/>
</dbReference>
<keyword evidence="13" id="KW-1185">Reference proteome</keyword>
<evidence type="ECO:0000256" key="3">
    <source>
        <dbReference type="ARBA" id="ARBA00022483"/>
    </source>
</evidence>
<dbReference type="InterPro" id="IPR032397">
    <property type="entry name" value="RHD_dimer"/>
</dbReference>
<evidence type="ECO:0000256" key="10">
    <source>
        <dbReference type="PROSITE-ProRule" id="PRU00023"/>
    </source>
</evidence>
<dbReference type="OrthoDB" id="6432383at2759"/>
<dbReference type="Pfam" id="PF12796">
    <property type="entry name" value="Ank_2"/>
    <property type="match status" value="1"/>
</dbReference>
<dbReference type="InterPro" id="IPR002909">
    <property type="entry name" value="IPT_dom"/>
</dbReference>
<dbReference type="SMART" id="SM00248">
    <property type="entry name" value="ANK"/>
    <property type="match status" value="5"/>
</dbReference>
<keyword evidence="10" id="KW-0040">ANK repeat</keyword>
<evidence type="ECO:0000313" key="13">
    <source>
        <dbReference type="Proteomes" id="UP000886998"/>
    </source>
</evidence>
<feature type="repeat" description="ANK" evidence="10">
    <location>
        <begin position="441"/>
        <end position="473"/>
    </location>
</feature>
<evidence type="ECO:0000256" key="9">
    <source>
        <dbReference type="ARBA" id="ARBA00023298"/>
    </source>
</evidence>
<dbReference type="Gene3D" id="2.60.40.340">
    <property type="entry name" value="Rel homology domain (RHD), DNA-binding domain"/>
    <property type="match status" value="2"/>
</dbReference>
<dbReference type="SMART" id="SM00429">
    <property type="entry name" value="IPT"/>
    <property type="match status" value="1"/>
</dbReference>
<dbReference type="PROSITE" id="PS50297">
    <property type="entry name" value="ANK_REP_REGION"/>
    <property type="match status" value="2"/>
</dbReference>
<dbReference type="InterPro" id="IPR037059">
    <property type="entry name" value="RHD_DNA_bind_dom_sf"/>
</dbReference>
<dbReference type="InterPro" id="IPR033926">
    <property type="entry name" value="IPT_NFkappaB"/>
</dbReference>
<dbReference type="InterPro" id="IPR036770">
    <property type="entry name" value="Ankyrin_rpt-contain_sf"/>
</dbReference>
<dbReference type="Proteomes" id="UP000886998">
    <property type="component" value="Unassembled WGS sequence"/>
</dbReference>
<feature type="repeat" description="ANK" evidence="10">
    <location>
        <begin position="515"/>
        <end position="547"/>
    </location>
</feature>
<comment type="caution">
    <text evidence="12">The sequence shown here is derived from an EMBL/GenBank/DDBJ whole genome shotgun (WGS) entry which is preliminary data.</text>
</comment>
<evidence type="ECO:0000256" key="6">
    <source>
        <dbReference type="ARBA" id="ARBA00022656"/>
    </source>
</evidence>
<evidence type="ECO:0000259" key="11">
    <source>
        <dbReference type="PROSITE" id="PS50254"/>
    </source>
</evidence>
<evidence type="ECO:0000256" key="4">
    <source>
        <dbReference type="ARBA" id="ARBA00022525"/>
    </source>
</evidence>
<keyword evidence="8" id="KW-0638">Presynaptic neurotoxin</keyword>
<dbReference type="InterPro" id="IPR011539">
    <property type="entry name" value="RHD_DNA_bind_dom"/>
</dbReference>
<dbReference type="SUPFAM" id="SSF48403">
    <property type="entry name" value="Ankyrin repeat"/>
    <property type="match status" value="1"/>
</dbReference>
<dbReference type="GO" id="GO:0000981">
    <property type="term" value="F:DNA-binding transcription factor activity, RNA polymerase II-specific"/>
    <property type="evidence" value="ECO:0007669"/>
    <property type="project" value="TreeGrafter"/>
</dbReference>
<dbReference type="Pfam" id="PF16179">
    <property type="entry name" value="RHD_dimer"/>
    <property type="match status" value="1"/>
</dbReference>
<dbReference type="Gene3D" id="2.60.40.10">
    <property type="entry name" value="Immunoglobulins"/>
    <property type="match status" value="1"/>
</dbReference>
<dbReference type="GO" id="GO:0044218">
    <property type="term" value="C:other organism cell membrane"/>
    <property type="evidence" value="ECO:0007669"/>
    <property type="project" value="UniProtKB-KW"/>
</dbReference>
<dbReference type="InterPro" id="IPR014756">
    <property type="entry name" value="Ig_E-set"/>
</dbReference>
<dbReference type="InterPro" id="IPR013783">
    <property type="entry name" value="Ig-like_fold"/>
</dbReference>
<reference evidence="12" key="1">
    <citation type="submission" date="2020-08" db="EMBL/GenBank/DDBJ databases">
        <title>Multicomponent nature underlies the extraordinary mechanical properties of spider dragline silk.</title>
        <authorList>
            <person name="Kono N."/>
            <person name="Nakamura H."/>
            <person name="Mori M."/>
            <person name="Yoshida Y."/>
            <person name="Ohtoshi R."/>
            <person name="Malay A.D."/>
            <person name="Moran D.A.P."/>
            <person name="Tomita M."/>
            <person name="Numata K."/>
            <person name="Arakawa K."/>
        </authorList>
    </citation>
    <scope>NUCLEOTIDE SEQUENCE</scope>
</reference>
<sequence length="685" mass="77680">MQASDYFSSQCGISAMMPKNIMEDDASENEESKTYSNFGIIEENMNPNRGHPYLIITMQPTDTFRYRYESEKGSHGGIKGENSSRGLRSLSKEIKASLEKEVQEEVKKINLDSARLCFQAFDHLDKPICEQVFSNPINNQKSAASGDLKIDRISRVTGKCSGDDEVFLFCEKIKKDNIKVRFYEKDDKNNTVWEAFGDFSPADVHHQVAIVFRTPAYGPINTEKVVHIELFRPSDGMSSDSLSFKYVPDDEPYENSRKRKRVDSDPLYSSLLPFELLCSNCSKPIDNEILNMDIDSKDVETNSQLDFGGLLDDFLPENWNETNFPWQSKEISPCFPDSASDLLNKMGSISLVEEKKDKVDSSKTEKTRQKFVDYADGIIKILQNREKSSYLYNGPKLLLIQDENENSMLHLAILEQSDNINLIQIMLEMISEEMVNKLNKFKETPLHLAVKGNHFKILFLLLVKGGNPNILDHAGNNCLHLAAQKNHIQCMKMLLSKNEKLKKYKINQIDTLNHNGLSALHIAIANNSEDCVNFLLDAEADVNLHESKSGQSPLHLAAVHPNLMYKLLKQPKVDVQAKDFRGYTALNLVCINNGISFEELPRDIENDKYEIIKFLEENLNSQKTFELKSYESESSDSSDYEDADEHQVIYSERNTGVHLDSHHLSNAVDCTSKSKDDGSLNGNSS</sequence>
<evidence type="ECO:0000256" key="5">
    <source>
        <dbReference type="ARBA" id="ARBA00022537"/>
    </source>
</evidence>
<dbReference type="PROSITE" id="PS50254">
    <property type="entry name" value="REL_2"/>
    <property type="match status" value="2"/>
</dbReference>
<evidence type="ECO:0000256" key="1">
    <source>
        <dbReference type="ARBA" id="ARBA00004175"/>
    </source>
</evidence>
<evidence type="ECO:0000256" key="7">
    <source>
        <dbReference type="ARBA" id="ARBA00022699"/>
    </source>
</evidence>
<evidence type="ECO:0000256" key="8">
    <source>
        <dbReference type="ARBA" id="ARBA00023028"/>
    </source>
</evidence>
<dbReference type="InterPro" id="IPR002110">
    <property type="entry name" value="Ankyrin_rpt"/>
</dbReference>
<proteinExistence type="predicted"/>
<dbReference type="PANTHER" id="PTHR24169">
    <property type="entry name" value="NUCLEAR FACTOR NF-KAPPA-B PROTEIN"/>
    <property type="match status" value="1"/>
</dbReference>
<dbReference type="GO" id="GO:0005737">
    <property type="term" value="C:cytoplasm"/>
    <property type="evidence" value="ECO:0007669"/>
    <property type="project" value="InterPro"/>
</dbReference>
<dbReference type="PANTHER" id="PTHR24169:SF28">
    <property type="entry name" value="NUCLEAR FACTOR NF-KAPPA-B P110 SUBUNIT"/>
    <property type="match status" value="1"/>
</dbReference>
<dbReference type="SUPFAM" id="SSF49417">
    <property type="entry name" value="p53-like transcription factors"/>
    <property type="match status" value="1"/>
</dbReference>
<keyword evidence="9" id="KW-0472">Membrane</keyword>
<keyword evidence="5" id="KW-1052">Target cell membrane</keyword>
<dbReference type="InterPro" id="IPR000451">
    <property type="entry name" value="NFkB/Dor"/>
</dbReference>
<accession>A0A8X6X958</accession>
<protein>
    <submittedName>
        <fullName evidence="12">Nuclear factor NF-kappa-B p110 subunit</fullName>
    </submittedName>
</protein>
<gene>
    <name evidence="12" type="primary">Rel</name>
    <name evidence="12" type="ORF">TNIN_313541</name>
</gene>
<feature type="domain" description="RHD" evidence="11">
    <location>
        <begin position="49"/>
        <end position="90"/>
    </location>
</feature>
<dbReference type="InterPro" id="IPR008967">
    <property type="entry name" value="p53-like_TF_DNA-bd_sf"/>
</dbReference>
<dbReference type="GO" id="GO:0090729">
    <property type="term" value="F:toxin activity"/>
    <property type="evidence" value="ECO:0007669"/>
    <property type="project" value="UniProtKB-KW"/>
</dbReference>
<dbReference type="Pfam" id="PF00554">
    <property type="entry name" value="RHD_DNA_bind"/>
    <property type="match status" value="1"/>
</dbReference>
<dbReference type="GO" id="GO:0044231">
    <property type="term" value="C:host cell presynaptic membrane"/>
    <property type="evidence" value="ECO:0007669"/>
    <property type="project" value="UniProtKB-KW"/>
</dbReference>
<dbReference type="EMBL" id="BMAV01006996">
    <property type="protein sequence ID" value="GFY49402.1"/>
    <property type="molecule type" value="Genomic_DNA"/>
</dbReference>
<feature type="domain" description="RHD" evidence="11">
    <location>
        <begin position="100"/>
        <end position="144"/>
    </location>
</feature>
<keyword evidence="9" id="KW-1053">Target membrane</keyword>
<evidence type="ECO:0000256" key="2">
    <source>
        <dbReference type="ARBA" id="ARBA00004613"/>
    </source>
</evidence>
<evidence type="ECO:0000313" key="12">
    <source>
        <dbReference type="EMBL" id="GFY49402.1"/>
    </source>
</evidence>
<dbReference type="GO" id="GO:0000978">
    <property type="term" value="F:RNA polymerase II cis-regulatory region sequence-specific DNA binding"/>
    <property type="evidence" value="ECO:0007669"/>
    <property type="project" value="TreeGrafter"/>
</dbReference>
<dbReference type="SUPFAM" id="SSF81296">
    <property type="entry name" value="E set domains"/>
    <property type="match status" value="1"/>
</dbReference>
<keyword evidence="4" id="KW-0964">Secreted</keyword>
<dbReference type="GO" id="GO:0006887">
    <property type="term" value="P:exocytosis"/>
    <property type="evidence" value="ECO:0007669"/>
    <property type="project" value="UniProtKB-KW"/>
</dbReference>
<organism evidence="12 13">
    <name type="scientific">Trichonephila inaurata madagascariensis</name>
    <dbReference type="NCBI Taxonomy" id="2747483"/>
    <lineage>
        <taxon>Eukaryota</taxon>
        <taxon>Metazoa</taxon>
        <taxon>Ecdysozoa</taxon>
        <taxon>Arthropoda</taxon>
        <taxon>Chelicerata</taxon>
        <taxon>Arachnida</taxon>
        <taxon>Araneae</taxon>
        <taxon>Araneomorphae</taxon>
        <taxon>Entelegynae</taxon>
        <taxon>Araneoidea</taxon>
        <taxon>Nephilidae</taxon>
        <taxon>Trichonephila</taxon>
        <taxon>Trichonephila inaurata</taxon>
    </lineage>
</organism>
<keyword evidence="6" id="KW-0800">Toxin</keyword>